<sequence length="123" mass="13925">MGRSILRIMPRLYTSFAEFWPFYLREHSKASTRALHYVGTSLVVAIAVAAAVSGRWGWLVALPVAGYFFAWVAHFGVEKNRPATFTYPLWSLAADFKMWAMWLGGRLGPELDRAGVTRKNRSD</sequence>
<feature type="transmembrane region" description="Helical" evidence="1">
    <location>
        <begin position="58"/>
        <end position="77"/>
    </location>
</feature>
<accession>A0A7X5XQG4</accession>
<evidence type="ECO:0000256" key="1">
    <source>
        <dbReference type="SAM" id="Phobius"/>
    </source>
</evidence>
<keyword evidence="3" id="KW-1185">Reference proteome</keyword>
<evidence type="ECO:0000313" key="2">
    <source>
        <dbReference type="EMBL" id="NJB89023.1"/>
    </source>
</evidence>
<dbReference type="InterPro" id="IPR009305">
    <property type="entry name" value="Mpo1-like"/>
</dbReference>
<dbReference type="Pfam" id="PF06127">
    <property type="entry name" value="Mpo1-like"/>
    <property type="match status" value="1"/>
</dbReference>
<reference evidence="2 3" key="1">
    <citation type="submission" date="2020-03" db="EMBL/GenBank/DDBJ databases">
        <title>Genomic Encyclopedia of Type Strains, Phase IV (KMG-IV): sequencing the most valuable type-strain genomes for metagenomic binning, comparative biology and taxonomic classification.</title>
        <authorList>
            <person name="Goeker M."/>
        </authorList>
    </citation>
    <scope>NUCLEOTIDE SEQUENCE [LARGE SCALE GENOMIC DNA]</scope>
    <source>
        <strain evidence="2 3">DSM 25229</strain>
    </source>
</reference>
<keyword evidence="1" id="KW-0472">Membrane</keyword>
<dbReference type="AlphaFoldDB" id="A0A7X5XQG4"/>
<comment type="caution">
    <text evidence="2">The sequence shown here is derived from an EMBL/GenBank/DDBJ whole genome shotgun (WGS) entry which is preliminary data.</text>
</comment>
<keyword evidence="1" id="KW-0812">Transmembrane</keyword>
<protein>
    <recommendedName>
        <fullName evidence="4">DUF962 domain-containing protein</fullName>
    </recommendedName>
</protein>
<proteinExistence type="predicted"/>
<evidence type="ECO:0008006" key="4">
    <source>
        <dbReference type="Google" id="ProtNLM"/>
    </source>
</evidence>
<dbReference type="PANTHER" id="PTHR34205">
    <property type="entry name" value="TRANSMEMBRANE PROTEIN"/>
    <property type="match status" value="1"/>
</dbReference>
<keyword evidence="1" id="KW-1133">Transmembrane helix</keyword>
<dbReference type="Proteomes" id="UP000535078">
    <property type="component" value="Unassembled WGS sequence"/>
</dbReference>
<name>A0A7X5XQG4_9SPHN</name>
<gene>
    <name evidence="2" type="ORF">GGR90_001175</name>
</gene>
<dbReference type="PANTHER" id="PTHR34205:SF2">
    <property type="entry name" value="DUF962 DOMAIN-CONTAINING PROTEIN"/>
    <property type="match status" value="1"/>
</dbReference>
<organism evidence="2 3">
    <name type="scientific">Sphingopyxis italica</name>
    <dbReference type="NCBI Taxonomy" id="1129133"/>
    <lineage>
        <taxon>Bacteria</taxon>
        <taxon>Pseudomonadati</taxon>
        <taxon>Pseudomonadota</taxon>
        <taxon>Alphaproteobacteria</taxon>
        <taxon>Sphingomonadales</taxon>
        <taxon>Sphingomonadaceae</taxon>
        <taxon>Sphingopyxis</taxon>
    </lineage>
</organism>
<evidence type="ECO:0000313" key="3">
    <source>
        <dbReference type="Proteomes" id="UP000535078"/>
    </source>
</evidence>
<feature type="transmembrane region" description="Helical" evidence="1">
    <location>
        <begin position="34"/>
        <end position="52"/>
    </location>
</feature>
<dbReference type="EMBL" id="JAATIT010000001">
    <property type="protein sequence ID" value="NJB89023.1"/>
    <property type="molecule type" value="Genomic_DNA"/>
</dbReference>